<dbReference type="InterPro" id="IPR010982">
    <property type="entry name" value="Lambda_DNA-bd_dom_sf"/>
</dbReference>
<dbReference type="KEGG" id="cai:Caci_8586"/>
<sequence length="195" mass="21493">MALHVDYTAERAFARIIGGLRSARLDAGLSQNALAAGMPVRGRAISEWETRAVEPTLGHLIQWARELGRRLVIVGRDGELRVGPVRQRPGETFEIFERRRLAVPLRNRRLALGMAQGELGALVGVSRDSIQRWELVRVPPRPIAHVVWAQKLGCSLDILVVPDGARRVRRTGFAPAGLAGSTLERPGLRVQRLGL</sequence>
<dbReference type="Proteomes" id="UP000000851">
    <property type="component" value="Chromosome"/>
</dbReference>
<feature type="domain" description="HTH cro/C1-type" evidence="1">
    <location>
        <begin position="105"/>
        <end position="159"/>
    </location>
</feature>
<organism evidence="2 3">
    <name type="scientific">Catenulispora acidiphila (strain DSM 44928 / JCM 14897 / NBRC 102108 / NRRL B-24433 / ID139908)</name>
    <dbReference type="NCBI Taxonomy" id="479433"/>
    <lineage>
        <taxon>Bacteria</taxon>
        <taxon>Bacillati</taxon>
        <taxon>Actinomycetota</taxon>
        <taxon>Actinomycetes</taxon>
        <taxon>Catenulisporales</taxon>
        <taxon>Catenulisporaceae</taxon>
        <taxon>Catenulispora</taxon>
    </lineage>
</organism>
<dbReference type="HOGENOM" id="CLU_109268_0_0_11"/>
<evidence type="ECO:0000313" key="3">
    <source>
        <dbReference type="Proteomes" id="UP000000851"/>
    </source>
</evidence>
<reference evidence="2 3" key="1">
    <citation type="journal article" date="2009" name="Stand. Genomic Sci.">
        <title>Complete genome sequence of Catenulispora acidiphila type strain (ID 139908).</title>
        <authorList>
            <person name="Copeland A."/>
            <person name="Lapidus A."/>
            <person name="Glavina Del Rio T."/>
            <person name="Nolan M."/>
            <person name="Lucas S."/>
            <person name="Chen F."/>
            <person name="Tice H."/>
            <person name="Cheng J.F."/>
            <person name="Bruce D."/>
            <person name="Goodwin L."/>
            <person name="Pitluck S."/>
            <person name="Mikhailova N."/>
            <person name="Pati A."/>
            <person name="Ivanova N."/>
            <person name="Mavromatis K."/>
            <person name="Chen A."/>
            <person name="Palaniappan K."/>
            <person name="Chain P."/>
            <person name="Land M."/>
            <person name="Hauser L."/>
            <person name="Chang Y.J."/>
            <person name="Jeffries C.D."/>
            <person name="Chertkov O."/>
            <person name="Brettin T."/>
            <person name="Detter J.C."/>
            <person name="Han C."/>
            <person name="Ali Z."/>
            <person name="Tindall B.J."/>
            <person name="Goker M."/>
            <person name="Bristow J."/>
            <person name="Eisen J.A."/>
            <person name="Markowitz V."/>
            <person name="Hugenholtz P."/>
            <person name="Kyrpides N.C."/>
            <person name="Klenk H.P."/>
        </authorList>
    </citation>
    <scope>NUCLEOTIDE SEQUENCE [LARGE SCALE GENOMIC DNA]</scope>
    <source>
        <strain evidence="3">DSM 44928 / JCM 14897 / NBRC 102108 / NRRL B-24433 / ID139908</strain>
    </source>
</reference>
<dbReference type="EMBL" id="CP001700">
    <property type="protein sequence ID" value="ACU77405.1"/>
    <property type="molecule type" value="Genomic_DNA"/>
</dbReference>
<dbReference type="SMART" id="SM00530">
    <property type="entry name" value="HTH_XRE"/>
    <property type="match status" value="2"/>
</dbReference>
<dbReference type="Pfam" id="PF01381">
    <property type="entry name" value="HTH_3"/>
    <property type="match status" value="2"/>
</dbReference>
<dbReference type="PROSITE" id="PS50943">
    <property type="entry name" value="HTH_CROC1"/>
    <property type="match status" value="2"/>
</dbReference>
<dbReference type="SUPFAM" id="SSF47413">
    <property type="entry name" value="lambda repressor-like DNA-binding domains"/>
    <property type="match status" value="2"/>
</dbReference>
<feature type="domain" description="HTH cro/C1-type" evidence="1">
    <location>
        <begin position="20"/>
        <end position="74"/>
    </location>
</feature>
<keyword evidence="3" id="KW-1185">Reference proteome</keyword>
<evidence type="ECO:0000313" key="2">
    <source>
        <dbReference type="EMBL" id="ACU77405.1"/>
    </source>
</evidence>
<dbReference type="OrthoDB" id="9801008at2"/>
<dbReference type="GO" id="GO:0003677">
    <property type="term" value="F:DNA binding"/>
    <property type="evidence" value="ECO:0007669"/>
    <property type="project" value="InterPro"/>
</dbReference>
<accession>C7PYT3</accession>
<dbReference type="RefSeq" id="WP_015797130.1">
    <property type="nucleotide sequence ID" value="NC_013131.1"/>
</dbReference>
<name>C7PYT3_CATAD</name>
<dbReference type="InParanoid" id="C7PYT3"/>
<evidence type="ECO:0000259" key="1">
    <source>
        <dbReference type="PROSITE" id="PS50943"/>
    </source>
</evidence>
<dbReference type="STRING" id="479433.Caci_8586"/>
<proteinExistence type="predicted"/>
<dbReference type="AlphaFoldDB" id="C7PYT3"/>
<dbReference type="CDD" id="cd00093">
    <property type="entry name" value="HTH_XRE"/>
    <property type="match status" value="2"/>
</dbReference>
<protein>
    <submittedName>
        <fullName evidence="2">Helix-turn-helix domain protein</fullName>
    </submittedName>
</protein>
<gene>
    <name evidence="2" type="ordered locus">Caci_8586</name>
</gene>
<dbReference type="eggNOG" id="COG1396">
    <property type="taxonomic scope" value="Bacteria"/>
</dbReference>
<dbReference type="InterPro" id="IPR001387">
    <property type="entry name" value="Cro/C1-type_HTH"/>
</dbReference>
<dbReference type="Gene3D" id="1.10.260.40">
    <property type="entry name" value="lambda repressor-like DNA-binding domains"/>
    <property type="match status" value="2"/>
</dbReference>